<dbReference type="GO" id="GO:0051536">
    <property type="term" value="F:iron-sulfur cluster binding"/>
    <property type="evidence" value="ECO:0007669"/>
    <property type="project" value="UniProtKB-KW"/>
</dbReference>
<dbReference type="GO" id="GO:0046872">
    <property type="term" value="F:metal ion binding"/>
    <property type="evidence" value="ECO:0007669"/>
    <property type="project" value="UniProtKB-KW"/>
</dbReference>
<dbReference type="InterPro" id="IPR001030">
    <property type="entry name" value="Acoase/IPM_deHydtase_lsu_aba"/>
</dbReference>
<dbReference type="NCBIfam" id="NF009520">
    <property type="entry name" value="PRK12881.1"/>
    <property type="match status" value="1"/>
</dbReference>
<keyword evidence="15" id="KW-0456">Lyase</keyword>
<dbReference type="Pfam" id="PF00694">
    <property type="entry name" value="Aconitase_C"/>
    <property type="match status" value="1"/>
</dbReference>
<dbReference type="UniPathway" id="UPA00946"/>
<evidence type="ECO:0000256" key="12">
    <source>
        <dbReference type="ARBA" id="ARBA00022884"/>
    </source>
</evidence>
<organism evidence="25 26">
    <name type="scientific">Nocardia panacis</name>
    <dbReference type="NCBI Taxonomy" id="2340916"/>
    <lineage>
        <taxon>Bacteria</taxon>
        <taxon>Bacillati</taxon>
        <taxon>Actinomycetota</taxon>
        <taxon>Actinomycetes</taxon>
        <taxon>Mycobacteriales</taxon>
        <taxon>Nocardiaceae</taxon>
        <taxon>Nocardia</taxon>
    </lineage>
</organism>
<evidence type="ECO:0000256" key="17">
    <source>
        <dbReference type="ARBA" id="ARBA00030846"/>
    </source>
</evidence>
<evidence type="ECO:0000256" key="18">
    <source>
        <dbReference type="ARBA" id="ARBA00031081"/>
    </source>
</evidence>
<dbReference type="SUPFAM" id="SSF53732">
    <property type="entry name" value="Aconitase iron-sulfur domain"/>
    <property type="match status" value="1"/>
</dbReference>
<feature type="compositionally biased region" description="Basic residues" evidence="22">
    <location>
        <begin position="1"/>
        <end position="11"/>
    </location>
</feature>
<evidence type="ECO:0000256" key="6">
    <source>
        <dbReference type="ARBA" id="ARBA00011245"/>
    </source>
</evidence>
<dbReference type="FunFam" id="3.30.499.10:FF:000002">
    <property type="entry name" value="Aconitate hydratase"/>
    <property type="match status" value="1"/>
</dbReference>
<dbReference type="EC" id="4.2.1.3" evidence="7"/>
<dbReference type="CDD" id="cd01580">
    <property type="entry name" value="AcnA_IRP_Swivel"/>
    <property type="match status" value="1"/>
</dbReference>
<keyword evidence="11" id="KW-0479">Metal-binding</keyword>
<dbReference type="InterPro" id="IPR015931">
    <property type="entry name" value="Acnase/IPM_dHydase_lsu_aba_1/3"/>
</dbReference>
<comment type="pathway">
    <text evidence="4">Organic acid metabolism; propanoate degradation.</text>
</comment>
<dbReference type="InterPro" id="IPR036008">
    <property type="entry name" value="Aconitase_4Fe-4S_dom"/>
</dbReference>
<dbReference type="FunFam" id="3.20.19.10:FF:000001">
    <property type="entry name" value="Aconitate hydratase"/>
    <property type="match status" value="1"/>
</dbReference>
<comment type="cofactor">
    <cofactor evidence="2">
        <name>[4Fe-4S] cluster</name>
        <dbReference type="ChEBI" id="CHEBI:49883"/>
    </cofactor>
</comment>
<evidence type="ECO:0000256" key="21">
    <source>
        <dbReference type="ARBA" id="ARBA00033025"/>
    </source>
</evidence>
<feature type="region of interest" description="Disordered" evidence="22">
    <location>
        <begin position="1"/>
        <end position="21"/>
    </location>
</feature>
<dbReference type="AlphaFoldDB" id="A0A3A4JRI0"/>
<dbReference type="GO" id="GO:0003723">
    <property type="term" value="F:RNA binding"/>
    <property type="evidence" value="ECO:0007669"/>
    <property type="project" value="UniProtKB-KW"/>
</dbReference>
<dbReference type="SUPFAM" id="SSF52016">
    <property type="entry name" value="LeuD/IlvD-like"/>
    <property type="match status" value="1"/>
</dbReference>
<dbReference type="OrthoDB" id="9764318at2"/>
<keyword evidence="12" id="KW-0694">RNA-binding</keyword>
<dbReference type="PROSITE" id="PS00450">
    <property type="entry name" value="ACONITASE_1"/>
    <property type="match status" value="1"/>
</dbReference>
<protein>
    <recommendedName>
        <fullName evidence="9">Aconitate hydratase A</fullName>
        <ecNumber evidence="7">4.2.1.3</ecNumber>
        <ecNumber evidence="8">4.2.1.99</ecNumber>
    </recommendedName>
    <alternativeName>
        <fullName evidence="19">(2R,3S)-2-methylisocitrate dehydratase</fullName>
    </alternativeName>
    <alternativeName>
        <fullName evidence="17">(2S,3R)-3-hydroxybutane-1,2,3-tricarboxylate dehydratase</fullName>
    </alternativeName>
    <alternativeName>
        <fullName evidence="20">Iron-responsive protein-like</fullName>
    </alternativeName>
    <alternativeName>
        <fullName evidence="21">Probable 2-methyl-cis-aconitate hydratase</fullName>
    </alternativeName>
    <alternativeName>
        <fullName evidence="18">RNA-binding protein</fullName>
    </alternativeName>
</protein>
<reference evidence="25 26" key="1">
    <citation type="submission" date="2018-09" db="EMBL/GenBank/DDBJ databases">
        <title>YIM PH21274 draft genome.</title>
        <authorList>
            <person name="Miao C."/>
        </authorList>
    </citation>
    <scope>NUCLEOTIDE SEQUENCE [LARGE SCALE GENOMIC DNA]</scope>
    <source>
        <strain evidence="25 26">YIM PH 21724</strain>
    </source>
</reference>
<dbReference type="Proteomes" id="UP000266677">
    <property type="component" value="Unassembled WGS sequence"/>
</dbReference>
<dbReference type="Gene3D" id="6.10.190.10">
    <property type="match status" value="1"/>
</dbReference>
<dbReference type="PROSITE" id="PS01244">
    <property type="entry name" value="ACONITASE_2"/>
    <property type="match status" value="1"/>
</dbReference>
<keyword evidence="14" id="KW-0411">Iron-sulfur</keyword>
<evidence type="ECO:0000256" key="7">
    <source>
        <dbReference type="ARBA" id="ARBA00012926"/>
    </source>
</evidence>
<dbReference type="InterPro" id="IPR006249">
    <property type="entry name" value="Aconitase/IRP2"/>
</dbReference>
<comment type="catalytic activity">
    <reaction evidence="1">
        <text>(2S,3R)-3-hydroxybutane-1,2,3-tricarboxylate = 2-methyl-cis-aconitate + H2O</text>
        <dbReference type="Rhea" id="RHEA:17941"/>
        <dbReference type="ChEBI" id="CHEBI:15377"/>
        <dbReference type="ChEBI" id="CHEBI:57429"/>
        <dbReference type="ChEBI" id="CHEBI:57872"/>
        <dbReference type="EC" id="4.2.1.99"/>
    </reaction>
</comment>
<dbReference type="GO" id="GO:0006099">
    <property type="term" value="P:tricarboxylic acid cycle"/>
    <property type="evidence" value="ECO:0007669"/>
    <property type="project" value="UniProtKB-UniPathway"/>
</dbReference>
<evidence type="ECO:0000256" key="11">
    <source>
        <dbReference type="ARBA" id="ARBA00022723"/>
    </source>
</evidence>
<comment type="caution">
    <text evidence="25">The sequence shown here is derived from an EMBL/GenBank/DDBJ whole genome shotgun (WGS) entry which is preliminary data.</text>
</comment>
<evidence type="ECO:0000256" key="3">
    <source>
        <dbReference type="ARBA" id="ARBA00004717"/>
    </source>
</evidence>
<keyword evidence="13" id="KW-0408">Iron</keyword>
<comment type="subunit">
    <text evidence="6">Monomer.</text>
</comment>
<evidence type="ECO:0000256" key="14">
    <source>
        <dbReference type="ARBA" id="ARBA00023014"/>
    </source>
</evidence>
<dbReference type="InterPro" id="IPR000573">
    <property type="entry name" value="AconitaseA/IPMdHydase_ssu_swvl"/>
</dbReference>
<evidence type="ECO:0000256" key="8">
    <source>
        <dbReference type="ARBA" id="ARBA00013250"/>
    </source>
</evidence>
<proteinExistence type="inferred from homology"/>
<evidence type="ECO:0000256" key="15">
    <source>
        <dbReference type="ARBA" id="ARBA00023239"/>
    </source>
</evidence>
<dbReference type="EC" id="4.2.1.99" evidence="8"/>
<dbReference type="Gene3D" id="3.20.19.10">
    <property type="entry name" value="Aconitase, domain 4"/>
    <property type="match status" value="1"/>
</dbReference>
<evidence type="ECO:0000313" key="25">
    <source>
        <dbReference type="EMBL" id="RJO68261.1"/>
    </source>
</evidence>
<evidence type="ECO:0000256" key="19">
    <source>
        <dbReference type="ARBA" id="ARBA00031613"/>
    </source>
</evidence>
<dbReference type="PRINTS" id="PR00415">
    <property type="entry name" value="ACONITASE"/>
</dbReference>
<dbReference type="Gene3D" id="3.30.499.10">
    <property type="entry name" value="Aconitase, domain 3"/>
    <property type="match status" value="2"/>
</dbReference>
<comment type="catalytic activity">
    <reaction evidence="16">
        <text>citrate = D-threo-isocitrate</text>
        <dbReference type="Rhea" id="RHEA:10336"/>
        <dbReference type="ChEBI" id="CHEBI:15562"/>
        <dbReference type="ChEBI" id="CHEBI:16947"/>
        <dbReference type="EC" id="4.2.1.3"/>
    </reaction>
</comment>
<evidence type="ECO:0000256" key="10">
    <source>
        <dbReference type="ARBA" id="ARBA00022532"/>
    </source>
</evidence>
<evidence type="ECO:0000256" key="2">
    <source>
        <dbReference type="ARBA" id="ARBA00001966"/>
    </source>
</evidence>
<dbReference type="Pfam" id="PF00330">
    <property type="entry name" value="Aconitase"/>
    <property type="match status" value="1"/>
</dbReference>
<evidence type="ECO:0000256" key="9">
    <source>
        <dbReference type="ARBA" id="ARBA00019378"/>
    </source>
</evidence>
<dbReference type="InterPro" id="IPR018136">
    <property type="entry name" value="Aconitase_4Fe-4S_BS"/>
</dbReference>
<dbReference type="UniPathway" id="UPA00223">
    <property type="reaction ID" value="UER00718"/>
</dbReference>
<dbReference type="GO" id="GO:0003994">
    <property type="term" value="F:aconitate hydratase activity"/>
    <property type="evidence" value="ECO:0007669"/>
    <property type="project" value="UniProtKB-EC"/>
</dbReference>
<accession>A0A3A4JRI0</accession>
<evidence type="ECO:0000256" key="4">
    <source>
        <dbReference type="ARBA" id="ARBA00005026"/>
    </source>
</evidence>
<evidence type="ECO:0000259" key="24">
    <source>
        <dbReference type="Pfam" id="PF00694"/>
    </source>
</evidence>
<evidence type="ECO:0000256" key="16">
    <source>
        <dbReference type="ARBA" id="ARBA00023501"/>
    </source>
</evidence>
<dbReference type="InterPro" id="IPR015928">
    <property type="entry name" value="Aconitase/3IPM_dehydase_swvl"/>
</dbReference>
<dbReference type="GO" id="GO:0047456">
    <property type="term" value="F:2-methylisocitrate dehydratase activity"/>
    <property type="evidence" value="ECO:0007669"/>
    <property type="project" value="UniProtKB-EC"/>
</dbReference>
<gene>
    <name evidence="25" type="ORF">D5S18_33075</name>
</gene>
<evidence type="ECO:0000256" key="5">
    <source>
        <dbReference type="ARBA" id="ARBA00007185"/>
    </source>
</evidence>
<comment type="similarity">
    <text evidence="5">Belongs to the aconitase/IPM isomerase family.</text>
</comment>
<comment type="pathway">
    <text evidence="3">Carbohydrate metabolism; tricarboxylic acid cycle; isocitrate from oxaloacetate: step 2/2.</text>
</comment>
<keyword evidence="10" id="KW-0816">Tricarboxylic acid cycle</keyword>
<name>A0A3A4JRI0_9NOCA</name>
<dbReference type="InterPro" id="IPR044137">
    <property type="entry name" value="AcnA_IRP_Swivel"/>
</dbReference>
<feature type="compositionally biased region" description="Polar residues" evidence="22">
    <location>
        <begin position="12"/>
        <end position="21"/>
    </location>
</feature>
<feature type="domain" description="Aconitase/3-isopropylmalate dehydratase large subunit alpha/beta/alpha" evidence="23">
    <location>
        <begin position="84"/>
        <end position="615"/>
    </location>
</feature>
<dbReference type="PANTHER" id="PTHR11670">
    <property type="entry name" value="ACONITASE/IRON-RESPONSIVE ELEMENT FAMILY MEMBER"/>
    <property type="match status" value="1"/>
</dbReference>
<dbReference type="NCBIfam" id="NF006757">
    <property type="entry name" value="PRK09277.1"/>
    <property type="match status" value="1"/>
</dbReference>
<evidence type="ECO:0000259" key="23">
    <source>
        <dbReference type="Pfam" id="PF00330"/>
    </source>
</evidence>
<dbReference type="EMBL" id="QZFU01000055">
    <property type="protein sequence ID" value="RJO68261.1"/>
    <property type="molecule type" value="Genomic_DNA"/>
</dbReference>
<keyword evidence="26" id="KW-1185">Reference proteome</keyword>
<evidence type="ECO:0000256" key="13">
    <source>
        <dbReference type="ARBA" id="ARBA00023004"/>
    </source>
</evidence>
<feature type="domain" description="Aconitase A/isopropylmalate dehydratase small subunit swivel" evidence="24">
    <location>
        <begin position="744"/>
        <end position="874"/>
    </location>
</feature>
<sequence length="951" mass="102958">MPSAQPRRRHPSQTSGADVTTSIDTFGAKGTLEVGSNSYEIFRLSAVPGTEKLPYALKVLAENLLRTEDGANITADHIRAIASWDPNAQPDTEIQFTPARVIMQDFTGVPCIVDLATMREAVATLGGDPNKVNPLAPAEMVIDHSVIIDVFGRADAFERNVEIEYQRNGERYQFLRWGQSAFDDFKVVPPSTGIVHQVNIEHLARVVMVRNGQAYPDTCVGTDSHTTMVNGLGVLGWGVGGIEAEAAMLGQPVSMLIPRVVGFKLTGEIQPGVTATDVVLTVTDMLRKHGVVGKFVEFYGKGVAEVPLANRATLGNMSPEFGSTAAIFPIDSVTVDYLRLTGRSDEQVALVEAYAKEQGLWHDADSEPAYSEYLELDLGTVVPSIAGPKRPQDRILLSESKIAFRKDIHNYTSDPEGAPHSHLDEAIEESFPASDAPVLSFADDDAVLPTAANGSTGRPTKPVKVHTDEYGDFVLDHGAVVVASITSCTNTSNPSVMIGAALLARNAVEKGLTRKPWVKTSMAPGSQVVNGYYEKAGLWPYLDKLGFNLVAFGCATCIGNTGPLPEEISKAVNDNDLSVTAVLSGNRNFEGRISPDVKMNYLASPPLVIAYALAGTMDFDFEHDALGTDSEGNEVFLKDIWPAPQEIQDTIDRVISRDMFLEDYKDVFKGDERWRGLPTPEGKTFDWDAQSTYVRKPPYFDGMPQTPKPVADIKGARVLALLGDSVTTDHISPAGNIKPGTPAAQYLEANGVERKDYNSYGSRRGNHEVMIRGTFANIRLRNQLLDDVSGGYTRDFTLEGGPQAFIYDASQNYQAAGVPLVVLGGKEYGSGSSRDWAAKGTSLLGVRAVITESFERIHRSNLIGMGVVPLQFPTGESAASLKLDGTETFDIEGIAKLNEGVTPKTLKVTATKENGEVITFDAVVRIDTPGEADYYRNGGILQFVLRNMIKA</sequence>
<evidence type="ECO:0000256" key="22">
    <source>
        <dbReference type="SAM" id="MobiDB-lite"/>
    </source>
</evidence>
<dbReference type="GO" id="GO:0019679">
    <property type="term" value="P:propionate metabolic process, methylcitrate cycle"/>
    <property type="evidence" value="ECO:0007669"/>
    <property type="project" value="UniProtKB-ARBA"/>
</dbReference>
<evidence type="ECO:0000256" key="1">
    <source>
        <dbReference type="ARBA" id="ARBA00000118"/>
    </source>
</evidence>
<evidence type="ECO:0000256" key="20">
    <source>
        <dbReference type="ARBA" id="ARBA00031977"/>
    </source>
</evidence>
<dbReference type="FunFam" id="3.30.499.10:FF:000009">
    <property type="entry name" value="Aconitate hydratase"/>
    <property type="match status" value="1"/>
</dbReference>
<evidence type="ECO:0000313" key="26">
    <source>
        <dbReference type="Proteomes" id="UP000266677"/>
    </source>
</evidence>